<dbReference type="InterPro" id="IPR051940">
    <property type="entry name" value="Chitin_bind-dev_reg"/>
</dbReference>
<feature type="domain" description="Chitin-binding type-2" evidence="6">
    <location>
        <begin position="22"/>
        <end position="83"/>
    </location>
</feature>
<dbReference type="GO" id="GO:0008061">
    <property type="term" value="F:chitin binding"/>
    <property type="evidence" value="ECO:0007669"/>
    <property type="project" value="UniProtKB-KW"/>
</dbReference>
<dbReference type="Gene3D" id="2.170.140.10">
    <property type="entry name" value="Chitin binding domain"/>
    <property type="match status" value="3"/>
</dbReference>
<dbReference type="SMART" id="SM00494">
    <property type="entry name" value="ChtBD2"/>
    <property type="match status" value="4"/>
</dbReference>
<dbReference type="InParanoid" id="K1Q780"/>
<keyword evidence="2" id="KW-0732">Signal</keyword>
<dbReference type="GO" id="GO:0005576">
    <property type="term" value="C:extracellular region"/>
    <property type="evidence" value="ECO:0007669"/>
    <property type="project" value="InterPro"/>
</dbReference>
<dbReference type="PROSITE" id="PS50940">
    <property type="entry name" value="CHIT_BIND_II"/>
    <property type="match status" value="3"/>
</dbReference>
<feature type="domain" description="Chitin-binding type-2" evidence="6">
    <location>
        <begin position="89"/>
        <end position="148"/>
    </location>
</feature>
<proteinExistence type="predicted"/>
<keyword evidence="5" id="KW-0325">Glycoprotein</keyword>
<evidence type="ECO:0000256" key="2">
    <source>
        <dbReference type="ARBA" id="ARBA00022729"/>
    </source>
</evidence>
<dbReference type="Pfam" id="PF01607">
    <property type="entry name" value="CBM_14"/>
    <property type="match status" value="4"/>
</dbReference>
<dbReference type="InterPro" id="IPR036508">
    <property type="entry name" value="Chitin-bd_dom_sf"/>
</dbReference>
<keyword evidence="1" id="KW-0147">Chitin-binding</keyword>
<dbReference type="FunCoup" id="K1Q780">
    <property type="interactions" value="3"/>
</dbReference>
<evidence type="ECO:0000256" key="5">
    <source>
        <dbReference type="ARBA" id="ARBA00023180"/>
    </source>
</evidence>
<feature type="domain" description="Chitin-binding type-2" evidence="6">
    <location>
        <begin position="328"/>
        <end position="388"/>
    </location>
</feature>
<sequence>MTENMFAVLYVFILCIQVAFSLASCGKTSMFLKIYMSHPEDCSLYYVCFHGRRFLKKCDDDEVFDINLKSCVPKGSKTDSCSSMLGKHSMICSSPGDLLPHAQSCAKFFDCSSTSNGGIPRTRECPYPHLFDRATKSCRYFTEVDCKDRPEPKHPCDYDVKPCHGSHCPPCRSQYPSCVGRPDGLSPWQGRELTQNYVICSFERAIFRGRVLGIDLGTPHVRSDTRRSKVTTLARPTESVRRWILYSWGISRDTGHSGLIDTGSLHIHLKHSDFRVDPEDCSKFHIFRNGEEFVFKCPDDNVVNTVTRACVPKGSSKDTCGYVKQPAKSTCTKTSGYVEFPDNCAKYYDCEDPSSTTGEPKVKECPFPFLFDKKSQKCEHFSMVQCETRFEPKDACEYEENQCRSAHCVPCHVRFPSCRGSTDGLIPWGGREWSPYFAVCQSGRVVFQGQCPALSEDKPTIFHPVHNVCMEMKRQD</sequence>
<evidence type="ECO:0000256" key="4">
    <source>
        <dbReference type="ARBA" id="ARBA00023157"/>
    </source>
</evidence>
<dbReference type="HOGENOM" id="CLU_573971_0_0_1"/>
<protein>
    <recommendedName>
        <fullName evidence="6">Chitin-binding type-2 domain-containing protein</fullName>
    </recommendedName>
</protein>
<dbReference type="AlphaFoldDB" id="K1Q780"/>
<dbReference type="InterPro" id="IPR002557">
    <property type="entry name" value="Chitin-bd_dom"/>
</dbReference>
<reference evidence="7" key="1">
    <citation type="journal article" date="2012" name="Nature">
        <title>The oyster genome reveals stress adaptation and complexity of shell formation.</title>
        <authorList>
            <person name="Zhang G."/>
            <person name="Fang X."/>
            <person name="Guo X."/>
            <person name="Li L."/>
            <person name="Luo R."/>
            <person name="Xu F."/>
            <person name="Yang P."/>
            <person name="Zhang L."/>
            <person name="Wang X."/>
            <person name="Qi H."/>
            <person name="Xiong Z."/>
            <person name="Que H."/>
            <person name="Xie Y."/>
            <person name="Holland P.W."/>
            <person name="Paps J."/>
            <person name="Zhu Y."/>
            <person name="Wu F."/>
            <person name="Chen Y."/>
            <person name="Wang J."/>
            <person name="Peng C."/>
            <person name="Meng J."/>
            <person name="Yang L."/>
            <person name="Liu J."/>
            <person name="Wen B."/>
            <person name="Zhang N."/>
            <person name="Huang Z."/>
            <person name="Zhu Q."/>
            <person name="Feng Y."/>
            <person name="Mount A."/>
            <person name="Hedgecock D."/>
            <person name="Xu Z."/>
            <person name="Liu Y."/>
            <person name="Domazet-Loso T."/>
            <person name="Du Y."/>
            <person name="Sun X."/>
            <person name="Zhang S."/>
            <person name="Liu B."/>
            <person name="Cheng P."/>
            <person name="Jiang X."/>
            <person name="Li J."/>
            <person name="Fan D."/>
            <person name="Wang W."/>
            <person name="Fu W."/>
            <person name="Wang T."/>
            <person name="Wang B."/>
            <person name="Zhang J."/>
            <person name="Peng Z."/>
            <person name="Li Y."/>
            <person name="Li N."/>
            <person name="Wang J."/>
            <person name="Chen M."/>
            <person name="He Y."/>
            <person name="Tan F."/>
            <person name="Song X."/>
            <person name="Zheng Q."/>
            <person name="Huang R."/>
            <person name="Yang H."/>
            <person name="Du X."/>
            <person name="Chen L."/>
            <person name="Yang M."/>
            <person name="Gaffney P.M."/>
            <person name="Wang S."/>
            <person name="Luo L."/>
            <person name="She Z."/>
            <person name="Ming Y."/>
            <person name="Huang W."/>
            <person name="Zhang S."/>
            <person name="Huang B."/>
            <person name="Zhang Y."/>
            <person name="Qu T."/>
            <person name="Ni P."/>
            <person name="Miao G."/>
            <person name="Wang J."/>
            <person name="Wang Q."/>
            <person name="Steinberg C.E."/>
            <person name="Wang H."/>
            <person name="Li N."/>
            <person name="Qian L."/>
            <person name="Zhang G."/>
            <person name="Li Y."/>
            <person name="Yang H."/>
            <person name="Liu X."/>
            <person name="Wang J."/>
            <person name="Yin Y."/>
            <person name="Wang J."/>
        </authorList>
    </citation>
    <scope>NUCLEOTIDE SEQUENCE [LARGE SCALE GENOMIC DNA]</scope>
    <source>
        <strain evidence="7">05x7-T-G4-1.051#20</strain>
    </source>
</reference>
<dbReference type="PANTHER" id="PTHR23301">
    <property type="entry name" value="CHITIN BINDING PERITROPHIN-A"/>
    <property type="match status" value="1"/>
</dbReference>
<organism evidence="7">
    <name type="scientific">Magallana gigas</name>
    <name type="common">Pacific oyster</name>
    <name type="synonym">Crassostrea gigas</name>
    <dbReference type="NCBI Taxonomy" id="29159"/>
    <lineage>
        <taxon>Eukaryota</taxon>
        <taxon>Metazoa</taxon>
        <taxon>Spiralia</taxon>
        <taxon>Lophotrochozoa</taxon>
        <taxon>Mollusca</taxon>
        <taxon>Bivalvia</taxon>
        <taxon>Autobranchia</taxon>
        <taxon>Pteriomorphia</taxon>
        <taxon>Ostreida</taxon>
        <taxon>Ostreoidea</taxon>
        <taxon>Ostreidae</taxon>
        <taxon>Magallana</taxon>
    </lineage>
</organism>
<evidence type="ECO:0000256" key="3">
    <source>
        <dbReference type="ARBA" id="ARBA00022737"/>
    </source>
</evidence>
<name>K1Q780_MAGGI</name>
<evidence type="ECO:0000256" key="1">
    <source>
        <dbReference type="ARBA" id="ARBA00022669"/>
    </source>
</evidence>
<evidence type="ECO:0000313" key="7">
    <source>
        <dbReference type="EMBL" id="EKC27124.1"/>
    </source>
</evidence>
<gene>
    <name evidence="7" type="ORF">CGI_10013256</name>
</gene>
<dbReference type="PANTHER" id="PTHR23301:SF0">
    <property type="entry name" value="CHITIN-BINDING TYPE-2 DOMAIN-CONTAINING PROTEIN-RELATED"/>
    <property type="match status" value="1"/>
</dbReference>
<keyword evidence="4" id="KW-1015">Disulfide bond</keyword>
<accession>K1Q780</accession>
<keyword evidence="3" id="KW-0677">Repeat</keyword>
<evidence type="ECO:0000259" key="6">
    <source>
        <dbReference type="PROSITE" id="PS50940"/>
    </source>
</evidence>
<dbReference type="EMBL" id="JH817208">
    <property type="protein sequence ID" value="EKC27124.1"/>
    <property type="molecule type" value="Genomic_DNA"/>
</dbReference>
<dbReference type="SUPFAM" id="SSF57625">
    <property type="entry name" value="Invertebrate chitin-binding proteins"/>
    <property type="match status" value="4"/>
</dbReference>